<evidence type="ECO:0000256" key="1">
    <source>
        <dbReference type="SAM" id="Phobius"/>
    </source>
</evidence>
<gene>
    <name evidence="2" type="ORF">F5544_11195</name>
</gene>
<dbReference type="AlphaFoldDB" id="A0A6G9YAR1"/>
<feature type="transmembrane region" description="Helical" evidence="1">
    <location>
        <begin position="70"/>
        <end position="89"/>
    </location>
</feature>
<accession>A0A6G9YAR1</accession>
<evidence type="ECO:0000313" key="3">
    <source>
        <dbReference type="Proteomes" id="UP000503540"/>
    </source>
</evidence>
<keyword evidence="3" id="KW-1185">Reference proteome</keyword>
<dbReference type="EMBL" id="CP046172">
    <property type="protein sequence ID" value="QIS10133.1"/>
    <property type="molecule type" value="Genomic_DNA"/>
</dbReference>
<keyword evidence="1" id="KW-1133">Transmembrane helix</keyword>
<keyword evidence="1" id="KW-0812">Transmembrane</keyword>
<dbReference type="KEGG" id="nah:F5544_11195"/>
<name>A0A6G9YAR1_9NOCA</name>
<proteinExistence type="predicted"/>
<protein>
    <submittedName>
        <fullName evidence="2">Uncharacterized protein</fullName>
    </submittedName>
</protein>
<dbReference type="RefSeq" id="WP_167473153.1">
    <property type="nucleotide sequence ID" value="NZ_CP046172.1"/>
</dbReference>
<feature type="transmembrane region" description="Helical" evidence="1">
    <location>
        <begin position="7"/>
        <end position="25"/>
    </location>
</feature>
<evidence type="ECO:0000313" key="2">
    <source>
        <dbReference type="EMBL" id="QIS10133.1"/>
    </source>
</evidence>
<sequence length="103" mass="11558">MRWYVKLGLVGAALFVVGVAVFGYFGSSLWSSQHCDPDGETSHVVCYHGSWMAPHLRDIERRNDWARLKLSAAGAGIGAALIPISVFEWRRAKRKERRRSIAT</sequence>
<dbReference type="Proteomes" id="UP000503540">
    <property type="component" value="Chromosome"/>
</dbReference>
<reference evidence="2 3" key="1">
    <citation type="journal article" date="2019" name="ACS Chem. Biol.">
        <title>Identification and Mobilization of a Cryptic Antibiotic Biosynthesis Gene Locus from a Human-Pathogenic Nocardia Isolate.</title>
        <authorList>
            <person name="Herisse M."/>
            <person name="Ishida K."/>
            <person name="Porter J.L."/>
            <person name="Howden B."/>
            <person name="Hertweck C."/>
            <person name="Stinear T.P."/>
            <person name="Pidot S.J."/>
        </authorList>
    </citation>
    <scope>NUCLEOTIDE SEQUENCE [LARGE SCALE GENOMIC DNA]</scope>
    <source>
        <strain evidence="2 3">AUSMDU00012717</strain>
    </source>
</reference>
<organism evidence="2 3">
    <name type="scientific">Nocardia arthritidis</name>
    <dbReference type="NCBI Taxonomy" id="228602"/>
    <lineage>
        <taxon>Bacteria</taxon>
        <taxon>Bacillati</taxon>
        <taxon>Actinomycetota</taxon>
        <taxon>Actinomycetes</taxon>
        <taxon>Mycobacteriales</taxon>
        <taxon>Nocardiaceae</taxon>
        <taxon>Nocardia</taxon>
    </lineage>
</organism>
<keyword evidence="1" id="KW-0472">Membrane</keyword>